<reference evidence="2 3" key="1">
    <citation type="submission" date="2017-12" db="EMBL/GenBank/DDBJ databases">
        <title>Comparative genomics of Botrytis spp.</title>
        <authorList>
            <person name="Valero-Jimenez C.A."/>
            <person name="Tapia P."/>
            <person name="Veloso J."/>
            <person name="Silva-Moreno E."/>
            <person name="Staats M."/>
            <person name="Valdes J.H."/>
            <person name="Van Kan J.A.L."/>
        </authorList>
    </citation>
    <scope>NUCLEOTIDE SEQUENCE [LARGE SCALE GENOMIC DNA]</scope>
    <source>
        <strain evidence="2 3">Be9601</strain>
    </source>
</reference>
<feature type="region of interest" description="Disordered" evidence="1">
    <location>
        <begin position="113"/>
        <end position="133"/>
    </location>
</feature>
<evidence type="ECO:0000313" key="3">
    <source>
        <dbReference type="Proteomes" id="UP000297229"/>
    </source>
</evidence>
<dbReference type="OrthoDB" id="3527518at2759"/>
<organism evidence="2 3">
    <name type="scientific">Botrytis elliptica</name>
    <dbReference type="NCBI Taxonomy" id="278938"/>
    <lineage>
        <taxon>Eukaryota</taxon>
        <taxon>Fungi</taxon>
        <taxon>Dikarya</taxon>
        <taxon>Ascomycota</taxon>
        <taxon>Pezizomycotina</taxon>
        <taxon>Leotiomycetes</taxon>
        <taxon>Helotiales</taxon>
        <taxon>Sclerotiniaceae</taxon>
        <taxon>Botrytis</taxon>
    </lineage>
</organism>
<gene>
    <name evidence="2" type="ORF">BELL_0260g00050</name>
</gene>
<dbReference type="Proteomes" id="UP000297229">
    <property type="component" value="Unassembled WGS sequence"/>
</dbReference>
<proteinExistence type="predicted"/>
<feature type="compositionally biased region" description="Low complexity" evidence="1">
    <location>
        <begin position="7"/>
        <end position="17"/>
    </location>
</feature>
<accession>A0A4Z1JMM4</accession>
<dbReference type="EMBL" id="PQXM01000259">
    <property type="protein sequence ID" value="TGO74726.1"/>
    <property type="molecule type" value="Genomic_DNA"/>
</dbReference>
<evidence type="ECO:0000313" key="2">
    <source>
        <dbReference type="EMBL" id="TGO74726.1"/>
    </source>
</evidence>
<evidence type="ECO:0000256" key="1">
    <source>
        <dbReference type="SAM" id="MobiDB-lite"/>
    </source>
</evidence>
<comment type="caution">
    <text evidence="2">The sequence shown here is derived from an EMBL/GenBank/DDBJ whole genome shotgun (WGS) entry which is preliminary data.</text>
</comment>
<feature type="compositionally biased region" description="Polar residues" evidence="1">
    <location>
        <begin position="39"/>
        <end position="51"/>
    </location>
</feature>
<keyword evidence="3" id="KW-1185">Reference proteome</keyword>
<name>A0A4Z1JMM4_9HELO</name>
<sequence>MDCLRVNNTTDIKTQNNTKDDKTKTTPAYDRFKTPPSKFLTSPLESPSQVKASLPGNIRRELPTSPTVGKRGFRTRNNLVDSQRAAHSLSAHDSLYWRLLEETRRQHECPRGILTMPKTQDDGAQEMASPTIM</sequence>
<protein>
    <submittedName>
        <fullName evidence="2">Uncharacterized protein</fullName>
    </submittedName>
</protein>
<feature type="region of interest" description="Disordered" evidence="1">
    <location>
        <begin position="1"/>
        <end position="52"/>
    </location>
</feature>
<dbReference type="AlphaFoldDB" id="A0A4Z1JMM4"/>